<evidence type="ECO:0000313" key="2">
    <source>
        <dbReference type="Proteomes" id="UP000818029"/>
    </source>
</evidence>
<accession>A0ABM2Z393</accession>
<reference evidence="2" key="1">
    <citation type="journal article" date="2020" name="Nat. Genet.">
        <title>Genomic diversifications of five Gossypium allopolyploid species and their impact on cotton improvement.</title>
        <authorList>
            <person name="Chen Z.J."/>
            <person name="Sreedasyam A."/>
            <person name="Ando A."/>
            <person name="Song Q."/>
            <person name="De Santiago L.M."/>
            <person name="Hulse-Kemp A.M."/>
            <person name="Ding M."/>
            <person name="Ye W."/>
            <person name="Kirkbride R.C."/>
            <person name="Jenkins J."/>
            <person name="Plott C."/>
            <person name="Lovell J."/>
            <person name="Lin Y.M."/>
            <person name="Vaughn R."/>
            <person name="Liu B."/>
            <person name="Simpson S."/>
            <person name="Scheffler B.E."/>
            <person name="Wen L."/>
            <person name="Saski C.A."/>
            <person name="Grover C.E."/>
            <person name="Hu G."/>
            <person name="Conover J.L."/>
            <person name="Carlson J.W."/>
            <person name="Shu S."/>
            <person name="Boston L.B."/>
            <person name="Williams M."/>
            <person name="Peterson D.G."/>
            <person name="McGee K."/>
            <person name="Jones D.C."/>
            <person name="Wendel J.F."/>
            <person name="Stelly D.M."/>
            <person name="Grimwood J."/>
            <person name="Schmutz J."/>
        </authorList>
    </citation>
    <scope>NUCLEOTIDE SEQUENCE [LARGE SCALE GENOMIC DNA]</scope>
    <source>
        <strain evidence="2">cv. TM-1</strain>
    </source>
</reference>
<organism evidence="2 3">
    <name type="scientific">Gossypium hirsutum</name>
    <name type="common">Upland cotton</name>
    <name type="synonym">Gossypium mexicanum</name>
    <dbReference type="NCBI Taxonomy" id="3635"/>
    <lineage>
        <taxon>Eukaryota</taxon>
        <taxon>Viridiplantae</taxon>
        <taxon>Streptophyta</taxon>
        <taxon>Embryophyta</taxon>
        <taxon>Tracheophyta</taxon>
        <taxon>Spermatophyta</taxon>
        <taxon>Magnoliopsida</taxon>
        <taxon>eudicotyledons</taxon>
        <taxon>Gunneridae</taxon>
        <taxon>Pentapetalae</taxon>
        <taxon>rosids</taxon>
        <taxon>malvids</taxon>
        <taxon>Malvales</taxon>
        <taxon>Malvaceae</taxon>
        <taxon>Malvoideae</taxon>
        <taxon>Gossypium</taxon>
    </lineage>
</organism>
<dbReference type="GeneID" id="121209784"/>
<keyword evidence="2" id="KW-1185">Reference proteome</keyword>
<dbReference type="Proteomes" id="UP000818029">
    <property type="component" value="Chromosome A11"/>
</dbReference>
<proteinExistence type="predicted"/>
<protein>
    <submittedName>
        <fullName evidence="3">Uncharacterized protein isoform X2</fullName>
    </submittedName>
</protein>
<evidence type="ECO:0000256" key="1">
    <source>
        <dbReference type="SAM" id="MobiDB-lite"/>
    </source>
</evidence>
<gene>
    <name evidence="3" type="primary">LOC121209784</name>
</gene>
<sequence>MTIDRKFSAKSNIKVSSMRHVLYSIKKASLAIKDYLSKVKSLSDSLTAARSLVTEQEQINVILAGLPIEFESIQFLAFATPMSLELVTEILLDSEARQLALLTDMPLQANLVSQSQQGPDSSSSMTVNYHHLGEAPTSHCSSSHYCNSCPTHSSSHALSSSVATQTWYPDSGATNHITLTVATLNNASPYTGHSDREDSVGGPHA</sequence>
<name>A0ABM2Z393_GOSHI</name>
<feature type="region of interest" description="Disordered" evidence="1">
    <location>
        <begin position="186"/>
        <end position="205"/>
    </location>
</feature>
<dbReference type="RefSeq" id="XP_040937179.1">
    <property type="nucleotide sequence ID" value="XM_041081245.1"/>
</dbReference>
<dbReference type="PANTHER" id="PTHR47481">
    <property type="match status" value="1"/>
</dbReference>
<evidence type="ECO:0000313" key="3">
    <source>
        <dbReference type="RefSeq" id="XP_040937179.1"/>
    </source>
</evidence>
<dbReference type="PANTHER" id="PTHR47481:SF10">
    <property type="entry name" value="COPIA-LIKE POLYPROTEIN_RETROTRANSPOSON"/>
    <property type="match status" value="1"/>
</dbReference>
<reference evidence="3" key="2">
    <citation type="submission" date="2025-08" db="UniProtKB">
        <authorList>
            <consortium name="RefSeq"/>
        </authorList>
    </citation>
    <scope>IDENTIFICATION</scope>
</reference>